<dbReference type="GO" id="GO:0016020">
    <property type="term" value="C:membrane"/>
    <property type="evidence" value="ECO:0007669"/>
    <property type="project" value="InterPro"/>
</dbReference>
<dbReference type="SUPFAM" id="SSF103481">
    <property type="entry name" value="Multidrug resistance efflux transporter EmrE"/>
    <property type="match status" value="2"/>
</dbReference>
<reference evidence="5 6" key="1">
    <citation type="submission" date="2016-11" db="EMBL/GenBank/DDBJ databases">
        <authorList>
            <person name="Jaros S."/>
            <person name="Januszkiewicz K."/>
            <person name="Wedrychowicz H."/>
        </authorList>
    </citation>
    <scope>NUCLEOTIDE SEQUENCE [LARGE SCALE GENOMIC DNA]</scope>
    <source>
        <strain evidence="5 6">CGMCC 1.10681</strain>
    </source>
</reference>
<sequence length="312" mass="34980">MKKILNVGDNDVSKQYIPYIAILIGVLSVSTAAVLVKLAGDVPSAVTANYRLLFASLLLLPYVWFKKRDELKRLAGREWVLTIIAGISLAIHFIVWFESFQYTSVASSVVIVTLQPIFAFLGTYFFFHEKFSAGTIISMLIAIFGSIIIAWGDFQIANEALYGDFLAFLGAIFITIYFLLGQGVRTKISVMSYTFIAYGIGAIVIIFYNLLMDYSLVGYQPNQWIIFIALAIVPTILGLNLLNWSLKWVSTSVISMGILFEPIGASILAFFILDEWITWSQWLGGMIVIFGLLLFIASTRRTRRMKITIDHS</sequence>
<dbReference type="PANTHER" id="PTHR22911:SF76">
    <property type="entry name" value="EAMA DOMAIN-CONTAINING PROTEIN"/>
    <property type="match status" value="1"/>
</dbReference>
<feature type="transmembrane region" description="Helical" evidence="3">
    <location>
        <begin position="192"/>
        <end position="211"/>
    </location>
</feature>
<feature type="transmembrane region" description="Helical" evidence="3">
    <location>
        <begin position="48"/>
        <end position="65"/>
    </location>
</feature>
<comment type="similarity">
    <text evidence="2">Belongs to the EamA transporter family.</text>
</comment>
<feature type="transmembrane region" description="Helical" evidence="3">
    <location>
        <begin position="109"/>
        <end position="127"/>
    </location>
</feature>
<feature type="transmembrane region" description="Helical" evidence="3">
    <location>
        <begin position="16"/>
        <end position="36"/>
    </location>
</feature>
<evidence type="ECO:0000256" key="2">
    <source>
        <dbReference type="ARBA" id="ARBA00007362"/>
    </source>
</evidence>
<evidence type="ECO:0000259" key="4">
    <source>
        <dbReference type="Pfam" id="PF00892"/>
    </source>
</evidence>
<dbReference type="InterPro" id="IPR037185">
    <property type="entry name" value="EmrE-like"/>
</dbReference>
<dbReference type="PANTHER" id="PTHR22911">
    <property type="entry name" value="ACYL-MALONYL CONDENSING ENZYME-RELATED"/>
    <property type="match status" value="1"/>
</dbReference>
<dbReference type="EMBL" id="FRCZ01000007">
    <property type="protein sequence ID" value="SHN31900.1"/>
    <property type="molecule type" value="Genomic_DNA"/>
</dbReference>
<dbReference type="InterPro" id="IPR000620">
    <property type="entry name" value="EamA_dom"/>
</dbReference>
<evidence type="ECO:0000256" key="1">
    <source>
        <dbReference type="ARBA" id="ARBA00004127"/>
    </source>
</evidence>
<accession>A0A1M7QL11</accession>
<feature type="transmembrane region" description="Helical" evidence="3">
    <location>
        <begin position="279"/>
        <end position="297"/>
    </location>
</feature>
<feature type="transmembrane region" description="Helical" evidence="3">
    <location>
        <begin position="160"/>
        <end position="180"/>
    </location>
</feature>
<keyword evidence="3" id="KW-0812">Transmembrane</keyword>
<organism evidence="5 6">
    <name type="scientific">Gracilibacillus kekensis</name>
    <dbReference type="NCBI Taxonomy" id="1027249"/>
    <lineage>
        <taxon>Bacteria</taxon>
        <taxon>Bacillati</taxon>
        <taxon>Bacillota</taxon>
        <taxon>Bacilli</taxon>
        <taxon>Bacillales</taxon>
        <taxon>Bacillaceae</taxon>
        <taxon>Gracilibacillus</taxon>
    </lineage>
</organism>
<evidence type="ECO:0000256" key="3">
    <source>
        <dbReference type="SAM" id="Phobius"/>
    </source>
</evidence>
<keyword evidence="6" id="KW-1185">Reference proteome</keyword>
<feature type="transmembrane region" description="Helical" evidence="3">
    <location>
        <begin position="134"/>
        <end position="154"/>
    </location>
</feature>
<name>A0A1M7QL11_9BACI</name>
<gene>
    <name evidence="5" type="ORF">SAMN05216179_3325</name>
</gene>
<comment type="subcellular location">
    <subcellularLocation>
        <location evidence="1">Endomembrane system</location>
        <topology evidence="1">Multi-pass membrane protein</topology>
    </subcellularLocation>
</comment>
<feature type="transmembrane region" description="Helical" evidence="3">
    <location>
        <begin position="254"/>
        <end position="273"/>
    </location>
</feature>
<evidence type="ECO:0000313" key="6">
    <source>
        <dbReference type="Proteomes" id="UP000184184"/>
    </source>
</evidence>
<feature type="domain" description="EamA" evidence="4">
    <location>
        <begin position="162"/>
        <end position="296"/>
    </location>
</feature>
<dbReference type="Proteomes" id="UP000184184">
    <property type="component" value="Unassembled WGS sequence"/>
</dbReference>
<dbReference type="Pfam" id="PF00892">
    <property type="entry name" value="EamA"/>
    <property type="match status" value="2"/>
</dbReference>
<keyword evidence="3" id="KW-1133">Transmembrane helix</keyword>
<evidence type="ECO:0000313" key="5">
    <source>
        <dbReference type="EMBL" id="SHN31900.1"/>
    </source>
</evidence>
<protein>
    <submittedName>
        <fullName evidence="5">Threonine/homoserine efflux transporter RhtA</fullName>
    </submittedName>
</protein>
<feature type="domain" description="EamA" evidence="4">
    <location>
        <begin position="19"/>
        <end position="150"/>
    </location>
</feature>
<feature type="transmembrane region" description="Helical" evidence="3">
    <location>
        <begin position="223"/>
        <end position="242"/>
    </location>
</feature>
<feature type="transmembrane region" description="Helical" evidence="3">
    <location>
        <begin position="77"/>
        <end position="97"/>
    </location>
</feature>
<proteinExistence type="inferred from homology"/>
<dbReference type="AlphaFoldDB" id="A0A1M7QL11"/>
<keyword evidence="3" id="KW-0472">Membrane</keyword>